<accession>A0A8S1HJL8</accession>
<name>A0A8S1HJL8_9PELO</name>
<organism evidence="1 2">
    <name type="scientific">Caenorhabditis auriculariae</name>
    <dbReference type="NCBI Taxonomy" id="2777116"/>
    <lineage>
        <taxon>Eukaryota</taxon>
        <taxon>Metazoa</taxon>
        <taxon>Ecdysozoa</taxon>
        <taxon>Nematoda</taxon>
        <taxon>Chromadorea</taxon>
        <taxon>Rhabditida</taxon>
        <taxon>Rhabditina</taxon>
        <taxon>Rhabditomorpha</taxon>
        <taxon>Rhabditoidea</taxon>
        <taxon>Rhabditidae</taxon>
        <taxon>Peloderinae</taxon>
        <taxon>Caenorhabditis</taxon>
    </lineage>
</organism>
<proteinExistence type="predicted"/>
<reference evidence="1" key="1">
    <citation type="submission" date="2020-10" db="EMBL/GenBank/DDBJ databases">
        <authorList>
            <person name="Kikuchi T."/>
        </authorList>
    </citation>
    <scope>NUCLEOTIDE SEQUENCE</scope>
    <source>
        <strain evidence="1">NKZ352</strain>
    </source>
</reference>
<dbReference type="OrthoDB" id="6427852at2759"/>
<dbReference type="SUPFAM" id="SSF54001">
    <property type="entry name" value="Cysteine proteinases"/>
    <property type="match status" value="1"/>
</dbReference>
<comment type="caution">
    <text evidence="1">The sequence shown here is derived from an EMBL/GenBank/DDBJ whole genome shotgun (WGS) entry which is preliminary data.</text>
</comment>
<dbReference type="EMBL" id="CAJGYM010000068">
    <property type="protein sequence ID" value="CAD6196203.1"/>
    <property type="molecule type" value="Genomic_DNA"/>
</dbReference>
<keyword evidence="2" id="KW-1185">Reference proteome</keyword>
<dbReference type="AlphaFoldDB" id="A0A8S1HJL8"/>
<dbReference type="Gene3D" id="3.40.395.10">
    <property type="entry name" value="Adenoviral Proteinase, Chain A"/>
    <property type="match status" value="1"/>
</dbReference>
<protein>
    <submittedName>
        <fullName evidence="1">Uncharacterized protein</fullName>
    </submittedName>
</protein>
<gene>
    <name evidence="1" type="ORF">CAUJ_LOCUS12118</name>
</gene>
<dbReference type="Proteomes" id="UP000835052">
    <property type="component" value="Unassembled WGS sequence"/>
</dbReference>
<dbReference type="InterPro" id="IPR038765">
    <property type="entry name" value="Papain-like_cys_pep_sf"/>
</dbReference>
<evidence type="ECO:0000313" key="1">
    <source>
        <dbReference type="EMBL" id="CAD6196203.1"/>
    </source>
</evidence>
<sequence length="150" mass="17347">MYGSELTRLLLRDGPSAKIFAGVFSSDKIPRLRRRRYALIVNTDRQGEPGRHWQVLYVDGKTCYFFCSLNEPPTEGVSKYLQRFDHVVCNTAREQRLNTETCGGFACFVVAMLARGHSFGHICSLFKRIKRDDAFIRYFMKNAFDYNLKG</sequence>
<evidence type="ECO:0000313" key="2">
    <source>
        <dbReference type="Proteomes" id="UP000835052"/>
    </source>
</evidence>